<dbReference type="EMBL" id="DRQG01000114">
    <property type="protein sequence ID" value="HGY56508.1"/>
    <property type="molecule type" value="Genomic_DNA"/>
</dbReference>
<evidence type="ECO:0000313" key="3">
    <source>
        <dbReference type="EMBL" id="HGY56508.1"/>
    </source>
</evidence>
<reference evidence="3" key="1">
    <citation type="journal article" date="2020" name="mSystems">
        <title>Genome- and Community-Level Interaction Insights into Carbon Utilization and Element Cycling Functions of Hydrothermarchaeota in Hydrothermal Sediment.</title>
        <authorList>
            <person name="Zhou Z."/>
            <person name="Liu Y."/>
            <person name="Xu W."/>
            <person name="Pan J."/>
            <person name="Luo Z.H."/>
            <person name="Li M."/>
        </authorList>
    </citation>
    <scope>NUCLEOTIDE SEQUENCE [LARGE SCALE GENOMIC DNA]</scope>
    <source>
        <strain evidence="3">HyVt-577</strain>
    </source>
</reference>
<protein>
    <recommendedName>
        <fullName evidence="4">Transglutaminase domain-containing protein</fullName>
    </recommendedName>
</protein>
<feature type="chain" id="PRO_5031199820" description="Transglutaminase domain-containing protein" evidence="2">
    <location>
        <begin position="22"/>
        <end position="480"/>
    </location>
</feature>
<accession>A0A7V4WW37</accession>
<proteinExistence type="predicted"/>
<feature type="region of interest" description="Disordered" evidence="1">
    <location>
        <begin position="61"/>
        <end position="92"/>
    </location>
</feature>
<dbReference type="Gene3D" id="3.10.620.30">
    <property type="match status" value="1"/>
</dbReference>
<evidence type="ECO:0000256" key="2">
    <source>
        <dbReference type="SAM" id="SignalP"/>
    </source>
</evidence>
<evidence type="ECO:0000256" key="1">
    <source>
        <dbReference type="SAM" id="MobiDB-lite"/>
    </source>
</evidence>
<dbReference type="AlphaFoldDB" id="A0A7V4WW37"/>
<gene>
    <name evidence="3" type="ORF">ENK44_12435</name>
</gene>
<dbReference type="Proteomes" id="UP000885779">
    <property type="component" value="Unassembled WGS sequence"/>
</dbReference>
<organism evidence="3">
    <name type="scientific">Caldithrix abyssi</name>
    <dbReference type="NCBI Taxonomy" id="187145"/>
    <lineage>
        <taxon>Bacteria</taxon>
        <taxon>Pseudomonadati</taxon>
        <taxon>Calditrichota</taxon>
        <taxon>Calditrichia</taxon>
        <taxon>Calditrichales</taxon>
        <taxon>Calditrichaceae</taxon>
        <taxon>Caldithrix</taxon>
    </lineage>
</organism>
<name>A0A7V4WW37_CALAY</name>
<sequence>MNTNLLLLLGSFFIITSSVFAQDTYEEWLKKDRAQFNTFLSDDDKAFLDFLKKDWQEFLTSQGIKPDTKPKPVRMPEAKPQDKPAPPPDALKKVEPLALPAKKPVPPPPPKPLIPKPKQNILVPYFGRTVPFQKAGGVALKLQTPISSEQVSKAWEQLASSEAAQYVSQLQAYKKQMKLNDWGYVVLVHNLSKTVMPGGESHQNLFSWFLLLKSGYKAKVAYKDNAVFLLLPNENLIYENQFVTLDNRKYYFVSFGKTLDLSGKVYSYQGAYPNAKTIPNMKLTAVPVIKNETGKKQLHFVYQGKRYDITVRYDKDIIDLFKKYPQTELKVYFDAPVSPSASYSLLTALAPAVQGKSELEAVNFLLRFVQTAFEYKTDDQQFGREKYLMPEETLYYPASDCEDRSILFAFLVKNLLGMDIIALDYPGHIATAVKFRSNINGDSVQYNGSRYVICDPTYINADAGMAMPEFKTVTPVVIPL</sequence>
<evidence type="ECO:0008006" key="4">
    <source>
        <dbReference type="Google" id="ProtNLM"/>
    </source>
</evidence>
<feature type="compositionally biased region" description="Basic and acidic residues" evidence="1">
    <location>
        <begin position="66"/>
        <end position="82"/>
    </location>
</feature>
<comment type="caution">
    <text evidence="3">The sequence shown here is derived from an EMBL/GenBank/DDBJ whole genome shotgun (WGS) entry which is preliminary data.</text>
</comment>
<feature type="signal peptide" evidence="2">
    <location>
        <begin position="1"/>
        <end position="21"/>
    </location>
</feature>
<keyword evidence="2" id="KW-0732">Signal</keyword>